<sequence length="83" mass="9569">MNQCGQLLQPHFTWQPAALRRHCYLAERPAGPGTELPALCGVVIVSHRAHRDEWYWPTCSHCYDEARRIQLRWADDGQASPLE</sequence>
<comment type="caution">
    <text evidence="1">The sequence shown here is derived from an EMBL/GenBank/DDBJ whole genome shotgun (WGS) entry which is preliminary data.</text>
</comment>
<proteinExistence type="predicted"/>
<keyword evidence="2" id="KW-1185">Reference proteome</keyword>
<gene>
    <name evidence="1" type="ORF">BCF44_11440</name>
</gene>
<name>A0A3E0H458_9PSEU</name>
<evidence type="ECO:0000313" key="1">
    <source>
        <dbReference type="EMBL" id="REH38015.1"/>
    </source>
</evidence>
<accession>A0A3E0H458</accession>
<dbReference type="Pfam" id="PF16827">
    <property type="entry name" value="zf-HC3"/>
    <property type="match status" value="1"/>
</dbReference>
<organism evidence="1 2">
    <name type="scientific">Kutzneria buriramensis</name>
    <dbReference type="NCBI Taxonomy" id="1045776"/>
    <lineage>
        <taxon>Bacteria</taxon>
        <taxon>Bacillati</taxon>
        <taxon>Actinomycetota</taxon>
        <taxon>Actinomycetes</taxon>
        <taxon>Pseudonocardiales</taxon>
        <taxon>Pseudonocardiaceae</taxon>
        <taxon>Kutzneria</taxon>
    </lineage>
</organism>
<dbReference type="AlphaFoldDB" id="A0A3E0H458"/>
<reference evidence="1 2" key="1">
    <citation type="submission" date="2018-08" db="EMBL/GenBank/DDBJ databases">
        <title>Genomic Encyclopedia of Archaeal and Bacterial Type Strains, Phase II (KMG-II): from individual species to whole genera.</title>
        <authorList>
            <person name="Goeker M."/>
        </authorList>
    </citation>
    <scope>NUCLEOTIDE SEQUENCE [LARGE SCALE GENOMIC DNA]</scope>
    <source>
        <strain evidence="1 2">DSM 45791</strain>
    </source>
</reference>
<evidence type="ECO:0000313" key="2">
    <source>
        <dbReference type="Proteomes" id="UP000256269"/>
    </source>
</evidence>
<protein>
    <submittedName>
        <fullName evidence="1">Zinc finger protein</fullName>
    </submittedName>
</protein>
<dbReference type="EMBL" id="QUNO01000014">
    <property type="protein sequence ID" value="REH38015.1"/>
    <property type="molecule type" value="Genomic_DNA"/>
</dbReference>
<dbReference type="InterPro" id="IPR031795">
    <property type="entry name" value="Zf-HC3"/>
</dbReference>
<dbReference type="Proteomes" id="UP000256269">
    <property type="component" value="Unassembled WGS sequence"/>
</dbReference>
<dbReference type="Gene3D" id="2.30.30.990">
    <property type="entry name" value="Malonyl-[acyl-carrier protein] O-methyltransferase, zinc-finger motif"/>
    <property type="match status" value="1"/>
</dbReference>